<dbReference type="Proteomes" id="UP000663720">
    <property type="component" value="Chromosome"/>
</dbReference>
<dbReference type="EMBL" id="CP061799">
    <property type="protein sequence ID" value="QTA83824.1"/>
    <property type="molecule type" value="Genomic_DNA"/>
</dbReference>
<name>A0A975BDT9_9BACT</name>
<evidence type="ECO:0000313" key="3">
    <source>
        <dbReference type="Proteomes" id="UP000663720"/>
    </source>
</evidence>
<comment type="similarity">
    <text evidence="1">Belongs to the phD/YefM antitoxin family.</text>
</comment>
<dbReference type="AlphaFoldDB" id="A0A975BDT9"/>
<gene>
    <name evidence="2" type="ORF">dnl_62420</name>
</gene>
<dbReference type="SUPFAM" id="SSF143120">
    <property type="entry name" value="YefM-like"/>
    <property type="match status" value="1"/>
</dbReference>
<keyword evidence="3" id="KW-1185">Reference proteome</keyword>
<accession>A0A975BDT9</accession>
<sequence length="79" mass="9048">MKHVTMHEINSNFLNILKIVQNGEDIVITGDQGQEKLAVILPYKKYSSKNKRVLGQLKGKATYKIKEDFKITDEELLSL</sequence>
<dbReference type="KEGG" id="dli:dnl_62420"/>
<evidence type="ECO:0000313" key="2">
    <source>
        <dbReference type="EMBL" id="QTA83824.1"/>
    </source>
</evidence>
<organism evidence="2 3">
    <name type="scientific">Desulfonema limicola</name>
    <dbReference type="NCBI Taxonomy" id="45656"/>
    <lineage>
        <taxon>Bacteria</taxon>
        <taxon>Pseudomonadati</taxon>
        <taxon>Thermodesulfobacteriota</taxon>
        <taxon>Desulfobacteria</taxon>
        <taxon>Desulfobacterales</taxon>
        <taxon>Desulfococcaceae</taxon>
        <taxon>Desulfonema</taxon>
    </lineage>
</organism>
<dbReference type="RefSeq" id="WP_207689615.1">
    <property type="nucleotide sequence ID" value="NZ_CP061799.1"/>
</dbReference>
<reference evidence="2" key="1">
    <citation type="journal article" date="2021" name="Microb. Physiol.">
        <title>Proteogenomic Insights into the Physiology of Marine, Sulfate-Reducing, Filamentous Desulfonema limicola and Desulfonema magnum.</title>
        <authorList>
            <person name="Schnaars V."/>
            <person name="Wohlbrand L."/>
            <person name="Scheve S."/>
            <person name="Hinrichs C."/>
            <person name="Reinhardt R."/>
            <person name="Rabus R."/>
        </authorList>
    </citation>
    <scope>NUCLEOTIDE SEQUENCE</scope>
    <source>
        <strain evidence="2">5ac10</strain>
    </source>
</reference>
<evidence type="ECO:0000256" key="1">
    <source>
        <dbReference type="ARBA" id="ARBA00009981"/>
    </source>
</evidence>
<dbReference type="InterPro" id="IPR036165">
    <property type="entry name" value="YefM-like_sf"/>
</dbReference>
<protein>
    <submittedName>
        <fullName evidence="2">Toxin-antitoxin system, antitoxin component</fullName>
    </submittedName>
</protein>
<proteinExistence type="inferred from homology"/>